<sequence length="637" mass="72369">MYSRSSAPNSWDQGYVERQKVFRVNDNGEGPELLIQVFLERGWVEYDEQHHGNNGWHLWWRTSRFRTSEYSGLLPWQRINHFPNCGAITRKDALCRNFRKMRIVHGPSVYSFSPQAYNLPNDYTKFVSEYAKLQSQTLQPAPLMWICKPAESSRGRGIFIFQHLSELQYDCNAVVQQYITDPLLIGGYKFDIRVYVAVQSFSPLQVYVYEEGLVRFGTEKYDLQRTDNIFAHLTNTSINKFRVNSAIILQNNIDDAQLWQKITNIIILTMLIQAPSAPMISNCFELYGFDILIDSHLRPWLLEVNLGPALSSDCQADLLAKKSMLHDLLDMVSAEPGADADCHSRSSHSPHRYPHDNLTGRTSVLSADHGDVSTESDRYKEDGASTSRETKPGLVNGYTRRLGTRHAFLLSPVLNIPQGLPNTYDLSSNNKPKRTSKLDQRGDANTGPGLLLSQRKHPGGAKNLSRRSFSIGRGSSKSVNGRTQSNVDLSSRSAGGFSNQNLRHRSNANFHPHLTYDTQTSRYTIPNNFPRTKAARYPYSQEYIDGYFHFKPSNKPPLPFKMPDKRVGGFFLVFPFSETTHGLSQTKLDTKTIIKEVQKYLRENLKTSSSSITGHEDSSSESIEQRVEAHIWAPLKC</sequence>
<evidence type="ECO:0000256" key="3">
    <source>
        <dbReference type="ARBA" id="ARBA00022840"/>
    </source>
</evidence>
<comment type="caution">
    <text evidence="5">The sequence shown here is derived from an EMBL/GenBank/DDBJ whole genome shotgun (WGS) entry which is preliminary data.</text>
</comment>
<evidence type="ECO:0000256" key="2">
    <source>
        <dbReference type="ARBA" id="ARBA00022741"/>
    </source>
</evidence>
<feature type="compositionally biased region" description="Polar residues" evidence="4">
    <location>
        <begin position="479"/>
        <end position="501"/>
    </location>
</feature>
<dbReference type="GO" id="GO:0000226">
    <property type="term" value="P:microtubule cytoskeleton organization"/>
    <property type="evidence" value="ECO:0007669"/>
    <property type="project" value="TreeGrafter"/>
</dbReference>
<dbReference type="EMBL" id="RQTK01000966">
    <property type="protein sequence ID" value="RUS73200.1"/>
    <property type="molecule type" value="Genomic_DNA"/>
</dbReference>
<protein>
    <recommendedName>
        <fullName evidence="7">Tubulin--tyrosine ligase-like protein 9</fullName>
    </recommendedName>
</protein>
<dbReference type="PANTHER" id="PTHR12241">
    <property type="entry name" value="TUBULIN POLYGLUTAMYLASE"/>
    <property type="match status" value="1"/>
</dbReference>
<dbReference type="AlphaFoldDB" id="A0A3S1B266"/>
<dbReference type="Proteomes" id="UP000271974">
    <property type="component" value="Unassembled WGS sequence"/>
</dbReference>
<dbReference type="GO" id="GO:0015631">
    <property type="term" value="F:tubulin binding"/>
    <property type="evidence" value="ECO:0007669"/>
    <property type="project" value="TreeGrafter"/>
</dbReference>
<reference evidence="5 6" key="1">
    <citation type="submission" date="2019-01" db="EMBL/GenBank/DDBJ databases">
        <title>A draft genome assembly of the solar-powered sea slug Elysia chlorotica.</title>
        <authorList>
            <person name="Cai H."/>
            <person name="Li Q."/>
            <person name="Fang X."/>
            <person name="Li J."/>
            <person name="Curtis N.E."/>
            <person name="Altenburger A."/>
            <person name="Shibata T."/>
            <person name="Feng M."/>
            <person name="Maeda T."/>
            <person name="Schwartz J.A."/>
            <person name="Shigenobu S."/>
            <person name="Lundholm N."/>
            <person name="Nishiyama T."/>
            <person name="Yang H."/>
            <person name="Hasebe M."/>
            <person name="Li S."/>
            <person name="Pierce S.K."/>
            <person name="Wang J."/>
        </authorList>
    </citation>
    <scope>NUCLEOTIDE SEQUENCE [LARGE SCALE GENOMIC DNA]</scope>
    <source>
        <strain evidence="5">EC2010</strain>
        <tissue evidence="5">Whole organism of an adult</tissue>
    </source>
</reference>
<dbReference type="Gene3D" id="3.30.470.20">
    <property type="entry name" value="ATP-grasp fold, B domain"/>
    <property type="match status" value="1"/>
</dbReference>
<dbReference type="Pfam" id="PF03133">
    <property type="entry name" value="TTL"/>
    <property type="match status" value="1"/>
</dbReference>
<dbReference type="PROSITE" id="PS51221">
    <property type="entry name" value="TTL"/>
    <property type="match status" value="1"/>
</dbReference>
<keyword evidence="3" id="KW-0067">ATP-binding</keyword>
<accession>A0A3S1B266</accession>
<dbReference type="InterPro" id="IPR004344">
    <property type="entry name" value="TTL/TTLL_fam"/>
</dbReference>
<feature type="region of interest" description="Disordered" evidence="4">
    <location>
        <begin position="421"/>
        <end position="504"/>
    </location>
</feature>
<feature type="compositionally biased region" description="Low complexity" evidence="4">
    <location>
        <begin position="466"/>
        <end position="478"/>
    </location>
</feature>
<organism evidence="5 6">
    <name type="scientific">Elysia chlorotica</name>
    <name type="common">Eastern emerald elysia</name>
    <name type="synonym">Sea slug</name>
    <dbReference type="NCBI Taxonomy" id="188477"/>
    <lineage>
        <taxon>Eukaryota</taxon>
        <taxon>Metazoa</taxon>
        <taxon>Spiralia</taxon>
        <taxon>Lophotrochozoa</taxon>
        <taxon>Mollusca</taxon>
        <taxon>Gastropoda</taxon>
        <taxon>Heterobranchia</taxon>
        <taxon>Euthyneura</taxon>
        <taxon>Panpulmonata</taxon>
        <taxon>Sacoglossa</taxon>
        <taxon>Placobranchoidea</taxon>
        <taxon>Plakobranchidae</taxon>
        <taxon>Elysia</taxon>
    </lineage>
</organism>
<evidence type="ECO:0000256" key="4">
    <source>
        <dbReference type="SAM" id="MobiDB-lite"/>
    </source>
</evidence>
<feature type="region of interest" description="Disordered" evidence="4">
    <location>
        <begin position="606"/>
        <end position="625"/>
    </location>
</feature>
<dbReference type="GO" id="GO:0005524">
    <property type="term" value="F:ATP binding"/>
    <property type="evidence" value="ECO:0007669"/>
    <property type="project" value="UniProtKB-KW"/>
</dbReference>
<evidence type="ECO:0000313" key="5">
    <source>
        <dbReference type="EMBL" id="RUS73200.1"/>
    </source>
</evidence>
<dbReference type="GO" id="GO:0070740">
    <property type="term" value="F:tubulin-glutamic acid ligase activity"/>
    <property type="evidence" value="ECO:0007669"/>
    <property type="project" value="TreeGrafter"/>
</dbReference>
<gene>
    <name evidence="5" type="ORF">EGW08_019046</name>
</gene>
<evidence type="ECO:0000256" key="1">
    <source>
        <dbReference type="ARBA" id="ARBA00022598"/>
    </source>
</evidence>
<keyword evidence="1" id="KW-0436">Ligase</keyword>
<dbReference type="STRING" id="188477.A0A3S1B266"/>
<feature type="region of interest" description="Disordered" evidence="4">
    <location>
        <begin position="339"/>
        <end position="397"/>
    </location>
</feature>
<feature type="compositionally biased region" description="Basic and acidic residues" evidence="4">
    <location>
        <begin position="614"/>
        <end position="625"/>
    </location>
</feature>
<keyword evidence="2" id="KW-0547">Nucleotide-binding</keyword>
<evidence type="ECO:0000313" key="6">
    <source>
        <dbReference type="Proteomes" id="UP000271974"/>
    </source>
</evidence>
<dbReference type="PANTHER" id="PTHR12241:SF118">
    <property type="entry name" value="TUBULIN POLYGLUTAMYLASE TTLL2-RELATED"/>
    <property type="match status" value="1"/>
</dbReference>
<evidence type="ECO:0008006" key="7">
    <source>
        <dbReference type="Google" id="ProtNLM"/>
    </source>
</evidence>
<dbReference type="OrthoDB" id="277439at2759"/>
<dbReference type="SUPFAM" id="SSF56059">
    <property type="entry name" value="Glutathione synthetase ATP-binding domain-like"/>
    <property type="match status" value="1"/>
</dbReference>
<feature type="compositionally biased region" description="Basic and acidic residues" evidence="4">
    <location>
        <begin position="368"/>
        <end position="391"/>
    </location>
</feature>
<keyword evidence="6" id="KW-1185">Reference proteome</keyword>
<proteinExistence type="predicted"/>
<name>A0A3S1B266_ELYCH</name>
<dbReference type="GO" id="GO:0036064">
    <property type="term" value="C:ciliary basal body"/>
    <property type="evidence" value="ECO:0007669"/>
    <property type="project" value="TreeGrafter"/>
</dbReference>
<feature type="compositionally biased region" description="Polar residues" evidence="4">
    <location>
        <begin position="421"/>
        <end position="430"/>
    </location>
</feature>